<evidence type="ECO:0000313" key="3">
    <source>
        <dbReference type="Proteomes" id="UP000184172"/>
    </source>
</evidence>
<evidence type="ECO:0000313" key="2">
    <source>
        <dbReference type="EMBL" id="SHI43472.1"/>
    </source>
</evidence>
<dbReference type="STRING" id="797419.SAMN05216556_104101"/>
<evidence type="ECO:0000256" key="1">
    <source>
        <dbReference type="SAM" id="SignalP"/>
    </source>
</evidence>
<dbReference type="EMBL" id="FQYV01000002">
    <property type="protein sequence ID" value="SHI43472.1"/>
    <property type="molecule type" value="Genomic_DNA"/>
</dbReference>
<dbReference type="RefSeq" id="WP_073214360.1">
    <property type="nucleotide sequence ID" value="NZ_FNNS01000004.1"/>
</dbReference>
<keyword evidence="3" id="KW-1185">Reference proteome</keyword>
<dbReference type="OrthoDB" id="1097715at2"/>
<proteinExistence type="predicted"/>
<keyword evidence="1" id="KW-0732">Signal</keyword>
<evidence type="ECO:0008006" key="4">
    <source>
        <dbReference type="Google" id="ProtNLM"/>
    </source>
</evidence>
<organism evidence="2 3">
    <name type="scientific">Aequorivita viscosa</name>
    <dbReference type="NCBI Taxonomy" id="797419"/>
    <lineage>
        <taxon>Bacteria</taxon>
        <taxon>Pseudomonadati</taxon>
        <taxon>Bacteroidota</taxon>
        <taxon>Flavobacteriia</taxon>
        <taxon>Flavobacteriales</taxon>
        <taxon>Flavobacteriaceae</taxon>
        <taxon>Aequorivita</taxon>
    </lineage>
</organism>
<sequence length="165" mass="18040">MKIHTFLLTALFCFILGNVSAQEKAKKSQETVETDMGRVESLLQSKNFEFKASTVTPANGTPKNLVGSGYSVIFSPEEVISNLPFYGRAYSGMKLGKDKGLKFQGKPENFSIENAKGYQISTTVNDDEVYEIVLSVSKSGYATLTVTSNARGTINYQGEIAKVSR</sequence>
<protein>
    <recommendedName>
        <fullName evidence="4">DUF4251 domain-containing protein</fullName>
    </recommendedName>
</protein>
<dbReference type="Pfam" id="PF14059">
    <property type="entry name" value="DUF4251"/>
    <property type="match status" value="1"/>
</dbReference>
<dbReference type="Proteomes" id="UP000184172">
    <property type="component" value="Unassembled WGS sequence"/>
</dbReference>
<dbReference type="InterPro" id="IPR025347">
    <property type="entry name" value="DUF4251"/>
</dbReference>
<feature type="chain" id="PRO_5009915996" description="DUF4251 domain-containing protein" evidence="1">
    <location>
        <begin position="22"/>
        <end position="165"/>
    </location>
</feature>
<feature type="signal peptide" evidence="1">
    <location>
        <begin position="1"/>
        <end position="21"/>
    </location>
</feature>
<gene>
    <name evidence="2" type="ORF">SAMN04487908_10298</name>
</gene>
<accession>A0A1M6B3Z4</accession>
<reference evidence="3" key="1">
    <citation type="submission" date="2016-11" db="EMBL/GenBank/DDBJ databases">
        <authorList>
            <person name="Varghese N."/>
            <person name="Submissions S."/>
        </authorList>
    </citation>
    <scope>NUCLEOTIDE SEQUENCE [LARGE SCALE GENOMIC DNA]</scope>
    <source>
        <strain evidence="3">DSM 26349</strain>
    </source>
</reference>
<dbReference type="AlphaFoldDB" id="A0A1M6B3Z4"/>
<dbReference type="Gene3D" id="2.40.128.410">
    <property type="match status" value="1"/>
</dbReference>
<name>A0A1M6B3Z4_9FLAO</name>